<dbReference type="InterPro" id="IPR028009">
    <property type="entry name" value="ESCO_Acetyltransf_dom"/>
</dbReference>
<keyword evidence="9" id="KW-0012">Acyltransferase</keyword>
<proteinExistence type="inferred from homology"/>
<keyword evidence="14" id="KW-1185">Reference proteome</keyword>
<name>A0A1Y1ICU5_KLENI</name>
<dbReference type="Pfam" id="PF13878">
    <property type="entry name" value="zf-C2H2_3"/>
    <property type="match status" value="1"/>
</dbReference>
<evidence type="ECO:0000256" key="2">
    <source>
        <dbReference type="ARBA" id="ARBA00005816"/>
    </source>
</evidence>
<keyword evidence="7" id="KW-0539">Nucleus</keyword>
<organism evidence="13 14">
    <name type="scientific">Klebsormidium nitens</name>
    <name type="common">Green alga</name>
    <name type="synonym">Ulothrix nitens</name>
    <dbReference type="NCBI Taxonomy" id="105231"/>
    <lineage>
        <taxon>Eukaryota</taxon>
        <taxon>Viridiplantae</taxon>
        <taxon>Streptophyta</taxon>
        <taxon>Klebsormidiophyceae</taxon>
        <taxon>Klebsormidiales</taxon>
        <taxon>Klebsormidiaceae</taxon>
        <taxon>Klebsormidium</taxon>
    </lineage>
</organism>
<dbReference type="Pfam" id="PF13880">
    <property type="entry name" value="Acetyltransf_13"/>
    <property type="match status" value="1"/>
</dbReference>
<dbReference type="AlphaFoldDB" id="A0A1Y1ICU5"/>
<evidence type="ECO:0000256" key="1">
    <source>
        <dbReference type="ARBA" id="ARBA00004123"/>
    </source>
</evidence>
<dbReference type="GO" id="GO:0005634">
    <property type="term" value="C:nucleus"/>
    <property type="evidence" value="ECO:0000318"/>
    <property type="project" value="GO_Central"/>
</dbReference>
<keyword evidence="3" id="KW-0808">Transferase</keyword>
<evidence type="ECO:0000313" key="13">
    <source>
        <dbReference type="EMBL" id="GAQ86547.1"/>
    </source>
</evidence>
<reference evidence="13 14" key="1">
    <citation type="journal article" date="2014" name="Nat. Commun.">
        <title>Klebsormidium flaccidum genome reveals primary factors for plant terrestrial adaptation.</title>
        <authorList>
            <person name="Hori K."/>
            <person name="Maruyama F."/>
            <person name="Fujisawa T."/>
            <person name="Togashi T."/>
            <person name="Yamamoto N."/>
            <person name="Seo M."/>
            <person name="Sato S."/>
            <person name="Yamada T."/>
            <person name="Mori H."/>
            <person name="Tajima N."/>
            <person name="Moriyama T."/>
            <person name="Ikeuchi M."/>
            <person name="Watanabe M."/>
            <person name="Wada H."/>
            <person name="Kobayashi K."/>
            <person name="Saito M."/>
            <person name="Masuda T."/>
            <person name="Sasaki-Sekimoto Y."/>
            <person name="Mashiguchi K."/>
            <person name="Awai K."/>
            <person name="Shimojima M."/>
            <person name="Masuda S."/>
            <person name="Iwai M."/>
            <person name="Nobusawa T."/>
            <person name="Narise T."/>
            <person name="Kondo S."/>
            <person name="Saito H."/>
            <person name="Sato R."/>
            <person name="Murakawa M."/>
            <person name="Ihara Y."/>
            <person name="Oshima-Yamada Y."/>
            <person name="Ohtaka K."/>
            <person name="Satoh M."/>
            <person name="Sonobe K."/>
            <person name="Ishii M."/>
            <person name="Ohtani R."/>
            <person name="Kanamori-Sato M."/>
            <person name="Honoki R."/>
            <person name="Miyazaki D."/>
            <person name="Mochizuki H."/>
            <person name="Umetsu J."/>
            <person name="Higashi K."/>
            <person name="Shibata D."/>
            <person name="Kamiya Y."/>
            <person name="Sato N."/>
            <person name="Nakamura Y."/>
            <person name="Tabata S."/>
            <person name="Ida S."/>
            <person name="Kurokawa K."/>
            <person name="Ohta H."/>
        </authorList>
    </citation>
    <scope>NUCLEOTIDE SEQUENCE [LARGE SCALE GENOMIC DNA]</scope>
    <source>
        <strain evidence="13 14">NIES-2285</strain>
    </source>
</reference>
<evidence type="ECO:0000256" key="9">
    <source>
        <dbReference type="ARBA" id="ARBA00023315"/>
    </source>
</evidence>
<dbReference type="GO" id="GO:0061733">
    <property type="term" value="F:protein-lysine-acetyltransferase activity"/>
    <property type="evidence" value="ECO:0000318"/>
    <property type="project" value="GO_Central"/>
</dbReference>
<dbReference type="PANTHER" id="PTHR45884:SF2">
    <property type="entry name" value="N-ACETYLTRANSFERASE ECO"/>
    <property type="match status" value="1"/>
</dbReference>
<keyword evidence="6" id="KW-0862">Zinc</keyword>
<dbReference type="PANTHER" id="PTHR45884">
    <property type="entry name" value="N-ACETYLTRANSFERASE ECO"/>
    <property type="match status" value="1"/>
</dbReference>
<evidence type="ECO:0000256" key="4">
    <source>
        <dbReference type="ARBA" id="ARBA00022723"/>
    </source>
</evidence>
<feature type="compositionally biased region" description="Basic and acidic residues" evidence="10">
    <location>
        <begin position="327"/>
        <end position="336"/>
    </location>
</feature>
<evidence type="ECO:0000313" key="14">
    <source>
        <dbReference type="Proteomes" id="UP000054558"/>
    </source>
</evidence>
<keyword evidence="8" id="KW-0131">Cell cycle</keyword>
<feature type="domain" description="N-acetyltransferase ESCO acetyl-transferase" evidence="12">
    <location>
        <begin position="545"/>
        <end position="612"/>
    </location>
</feature>
<accession>A0A1Y1ICU5</accession>
<dbReference type="OrthoDB" id="428854at2759"/>
<keyword evidence="4" id="KW-0479">Metal-binding</keyword>
<comment type="similarity">
    <text evidence="2">Belongs to the acetyltransferase family. ECO subfamily.</text>
</comment>
<dbReference type="Proteomes" id="UP000054558">
    <property type="component" value="Unassembled WGS sequence"/>
</dbReference>
<dbReference type="STRING" id="105231.A0A1Y1ICU5"/>
<evidence type="ECO:0000256" key="10">
    <source>
        <dbReference type="SAM" id="MobiDB-lite"/>
    </source>
</evidence>
<evidence type="ECO:0000256" key="8">
    <source>
        <dbReference type="ARBA" id="ARBA00023306"/>
    </source>
</evidence>
<feature type="compositionally biased region" description="Basic and acidic residues" evidence="10">
    <location>
        <begin position="386"/>
        <end position="401"/>
    </location>
</feature>
<dbReference type="GO" id="GO:0008270">
    <property type="term" value="F:zinc ion binding"/>
    <property type="evidence" value="ECO:0007669"/>
    <property type="project" value="UniProtKB-KW"/>
</dbReference>
<evidence type="ECO:0000259" key="12">
    <source>
        <dbReference type="Pfam" id="PF13880"/>
    </source>
</evidence>
<feature type="compositionally biased region" description="Polar residues" evidence="10">
    <location>
        <begin position="353"/>
        <end position="364"/>
    </location>
</feature>
<protein>
    <submittedName>
        <fullName evidence="13">Uncharacterized protein</fullName>
    </submittedName>
</protein>
<evidence type="ECO:0000256" key="6">
    <source>
        <dbReference type="ARBA" id="ARBA00022833"/>
    </source>
</evidence>
<sequence>MRRAPSPKRHYEQLFLDLGQTNFTHTTCSVCGLLYAMGVQQDDKVHATFHKAFMEGITFKGWKKERAFRVAGRPDQRIVLILPGDGEVHQRKVREVAAVMEADLGLAEEWLLSKPCKVYLYIAASKVVGCLMVESISQAYKTILLRPPQEAEQRDALLEATPAADVSKGDAFVSTGRVFPGPGAASGVAQGAPGSVLREGSVGGEVSEAIEGHNGREASEKGVQPVEKVGTSAKGGVSTVERAVATADDGLGKARTEPLEEEPVEGFVEDWRRGDSLAGVPEAGLDLQGRDDSTAVFDVTNRGEPGSAREGDRAGAEIGRAFHCRTARAEGGKEGEIGSGERAAREEELDGGNEQTAAFGQPTGTGKPAQHAGESNSFDVSSVGDGHPDFVGECLERRVDPETGPSRRGRQGTGPSSGQSAAAPERYPVAVTQHECPAVDALQQPCQLPSPTPQLSEPLGQPERLQPFTESKFETPKPLPSQQSARPKKPSEGPRALQGRPSLYAQMMSASGRKRVKSEKRTSEVKELTLVGEPQALMCRTEAVRATCGVRAIWVRKAERRKGVATALMDAMRSSFVTGCVLEPSTCAFSQPTPDGRRFAARYCKTDTFLVYQ</sequence>
<feature type="region of interest" description="Disordered" evidence="10">
    <location>
        <begin position="326"/>
        <end position="425"/>
    </location>
</feature>
<dbReference type="GO" id="GO:0007064">
    <property type="term" value="P:mitotic sister chromatid cohesion"/>
    <property type="evidence" value="ECO:0000318"/>
    <property type="project" value="GO_Central"/>
</dbReference>
<dbReference type="EMBL" id="DF237245">
    <property type="protein sequence ID" value="GAQ86547.1"/>
    <property type="molecule type" value="Genomic_DNA"/>
</dbReference>
<feature type="domain" description="N-acetyltransferase ESCO zinc-finger" evidence="11">
    <location>
        <begin position="13"/>
        <end position="52"/>
    </location>
</feature>
<feature type="region of interest" description="Disordered" evidence="10">
    <location>
        <begin position="471"/>
        <end position="502"/>
    </location>
</feature>
<keyword evidence="5" id="KW-0863">Zinc-finger</keyword>
<dbReference type="GO" id="GO:0000785">
    <property type="term" value="C:chromatin"/>
    <property type="evidence" value="ECO:0000318"/>
    <property type="project" value="GO_Central"/>
</dbReference>
<dbReference type="InterPro" id="IPR028005">
    <property type="entry name" value="AcTrfase_ESCO_Znf_dom"/>
</dbReference>
<evidence type="ECO:0000256" key="7">
    <source>
        <dbReference type="ARBA" id="ARBA00023242"/>
    </source>
</evidence>
<evidence type="ECO:0000256" key="3">
    <source>
        <dbReference type="ARBA" id="ARBA00022679"/>
    </source>
</evidence>
<evidence type="ECO:0000256" key="5">
    <source>
        <dbReference type="ARBA" id="ARBA00022771"/>
    </source>
</evidence>
<gene>
    <name evidence="13" type="ORF">KFL_002960020</name>
</gene>
<comment type="subcellular location">
    <subcellularLocation>
        <location evidence="1">Nucleus</location>
    </subcellularLocation>
</comment>
<evidence type="ECO:0000259" key="11">
    <source>
        <dbReference type="Pfam" id="PF13878"/>
    </source>
</evidence>